<keyword evidence="7" id="KW-1185">Reference proteome</keyword>
<protein>
    <submittedName>
        <fullName evidence="6">Leucine aminopeptidase</fullName>
    </submittedName>
</protein>
<dbReference type="FunCoup" id="D2W4E3">
    <property type="interactions" value="302"/>
</dbReference>
<dbReference type="SUPFAM" id="SSF53187">
    <property type="entry name" value="Zn-dependent exopeptidases"/>
    <property type="match status" value="1"/>
</dbReference>
<dbReference type="EMBL" id="GG738950">
    <property type="protein sequence ID" value="EFC36061.1"/>
    <property type="molecule type" value="Genomic_DNA"/>
</dbReference>
<dbReference type="GO" id="GO:0030145">
    <property type="term" value="F:manganese ion binding"/>
    <property type="evidence" value="ECO:0007669"/>
    <property type="project" value="InterPro"/>
</dbReference>
<dbReference type="Gene3D" id="3.40.220.10">
    <property type="entry name" value="Leucine Aminopeptidase, subunit E, domain 1"/>
    <property type="match status" value="1"/>
</dbReference>
<dbReference type="Gene3D" id="3.40.630.10">
    <property type="entry name" value="Zn peptidases"/>
    <property type="match status" value="1"/>
</dbReference>
<dbReference type="AlphaFoldDB" id="D2W4E3"/>
<dbReference type="InParanoid" id="D2W4E3"/>
<accession>D2W4E3</accession>
<dbReference type="VEuPathDB" id="AmoebaDB:NAEGRDRAFT_82309"/>
<dbReference type="eggNOG" id="KOG2597">
    <property type="taxonomic scope" value="Eukaryota"/>
</dbReference>
<dbReference type="GO" id="GO:0005737">
    <property type="term" value="C:cytoplasm"/>
    <property type="evidence" value="ECO:0007669"/>
    <property type="project" value="InterPro"/>
</dbReference>
<dbReference type="InterPro" id="IPR011356">
    <property type="entry name" value="Leucine_aapep/pepB"/>
</dbReference>
<evidence type="ECO:0000313" key="7">
    <source>
        <dbReference type="Proteomes" id="UP000006671"/>
    </source>
</evidence>
<evidence type="ECO:0000256" key="4">
    <source>
        <dbReference type="ARBA" id="ARBA00022801"/>
    </source>
</evidence>
<keyword evidence="4" id="KW-0378">Hydrolase</keyword>
<comment type="similarity">
    <text evidence="1">Belongs to the peptidase M17 family.</text>
</comment>
<dbReference type="GO" id="GO:0070006">
    <property type="term" value="F:metalloaminopeptidase activity"/>
    <property type="evidence" value="ECO:0007669"/>
    <property type="project" value="InterPro"/>
</dbReference>
<dbReference type="CDD" id="cd00433">
    <property type="entry name" value="Peptidase_M17"/>
    <property type="match status" value="1"/>
</dbReference>
<dbReference type="InterPro" id="IPR043472">
    <property type="entry name" value="Macro_dom-like"/>
</dbReference>
<dbReference type="OrthoDB" id="412814at2759"/>
<dbReference type="GO" id="GO:0006508">
    <property type="term" value="P:proteolysis"/>
    <property type="evidence" value="ECO:0007669"/>
    <property type="project" value="UniProtKB-KW"/>
</dbReference>
<dbReference type="PANTHER" id="PTHR11963">
    <property type="entry name" value="LEUCINE AMINOPEPTIDASE-RELATED"/>
    <property type="match status" value="1"/>
</dbReference>
<dbReference type="PRINTS" id="PR00481">
    <property type="entry name" value="LAMNOPPTDASE"/>
</dbReference>
<reference evidence="6 7" key="1">
    <citation type="journal article" date="2010" name="Cell">
        <title>The genome of Naegleria gruberi illuminates early eukaryotic versatility.</title>
        <authorList>
            <person name="Fritz-Laylin L.K."/>
            <person name="Prochnik S.E."/>
            <person name="Ginger M.L."/>
            <person name="Dacks J.B."/>
            <person name="Carpenter M.L."/>
            <person name="Field M.C."/>
            <person name="Kuo A."/>
            <person name="Paredez A."/>
            <person name="Chapman J."/>
            <person name="Pham J."/>
            <person name="Shu S."/>
            <person name="Neupane R."/>
            <person name="Cipriano M."/>
            <person name="Mancuso J."/>
            <person name="Tu H."/>
            <person name="Salamov A."/>
            <person name="Lindquist E."/>
            <person name="Shapiro H."/>
            <person name="Lucas S."/>
            <person name="Grigoriev I.V."/>
            <person name="Cande W.Z."/>
            <person name="Fulton C."/>
            <person name="Rokhsar D.S."/>
            <person name="Dawson S.C."/>
        </authorList>
    </citation>
    <scope>NUCLEOTIDE SEQUENCE [LARGE SCALE GENOMIC DNA]</scope>
    <source>
        <strain evidence="6 7">NEG-M</strain>
    </source>
</reference>
<dbReference type="GeneID" id="8859776"/>
<sequence>MSSILVVGVFGTDGKLSTTAQTIFTSKFQDNKFLKNNSWVGTDRSVELSLLNVDDVFETSFTLRNTIEKIVFVGVAQKEKKPTENSSVFELSSQYSQQAVADRHEFVTLNQSIRNQVTTLVESIKKDKKDEKFVIYFDDFNGHSQAVAEGAALATWKFDLDFDKFLAPIFGRDGLLLNSFKALPSATENDQKQFKTGIITGSSQLFSRYILELPANYCTPIKYCDLLKLKIEKYSLFVSQEFLSAKSKINVYDEEWAKSKGMGSFLSVTAGTSAPARVLEVVYTNNSQKKADEYDLAILGKGITFDSGGISLKPGEGMKEMKGDCGGSSAAFGAAVAALELELPLNIITVAMLCENMPGPDATKPGDVVIAMNGKTIEVDNTDAEGRLILADGLCYLSEKQPEVLLDMATLTGAVIIALSHVTAAVYTNSHELFAGLEKASYQTNDYLWRMPIFRDEYLGQMKSDVSDYNNIGGRPGGSCTAATFLSEFVDFSKVKKWAHLDIAAVTHTKAGYTGRPTRAIVEYMQQLSK</sequence>
<dbReference type="Proteomes" id="UP000006671">
    <property type="component" value="Unassembled WGS sequence"/>
</dbReference>
<dbReference type="PANTHER" id="PTHR11963:SF23">
    <property type="entry name" value="CYTOSOL AMINOPEPTIDASE"/>
    <property type="match status" value="1"/>
</dbReference>
<organism evidence="7">
    <name type="scientific">Naegleria gruberi</name>
    <name type="common">Amoeba</name>
    <dbReference type="NCBI Taxonomy" id="5762"/>
    <lineage>
        <taxon>Eukaryota</taxon>
        <taxon>Discoba</taxon>
        <taxon>Heterolobosea</taxon>
        <taxon>Tetramitia</taxon>
        <taxon>Eutetramitia</taxon>
        <taxon>Vahlkampfiidae</taxon>
        <taxon>Naegleria</taxon>
    </lineage>
</organism>
<evidence type="ECO:0000256" key="2">
    <source>
        <dbReference type="ARBA" id="ARBA00022438"/>
    </source>
</evidence>
<dbReference type="STRING" id="5762.D2W4E3"/>
<feature type="domain" description="Cytosol aminopeptidase" evidence="5">
    <location>
        <begin position="381"/>
        <end position="388"/>
    </location>
</feature>
<keyword evidence="2 6" id="KW-0031">Aminopeptidase</keyword>
<dbReference type="InterPro" id="IPR000819">
    <property type="entry name" value="Peptidase_M17_C"/>
</dbReference>
<dbReference type="KEGG" id="ngr:NAEGRDRAFT_82309"/>
<dbReference type="PROSITE" id="PS00631">
    <property type="entry name" value="CYTOSOL_AP"/>
    <property type="match status" value="1"/>
</dbReference>
<keyword evidence="3" id="KW-0645">Protease</keyword>
<dbReference type="RefSeq" id="XP_002668805.1">
    <property type="nucleotide sequence ID" value="XM_002668759.1"/>
</dbReference>
<evidence type="ECO:0000259" key="5">
    <source>
        <dbReference type="PROSITE" id="PS00631"/>
    </source>
</evidence>
<evidence type="ECO:0000256" key="3">
    <source>
        <dbReference type="ARBA" id="ARBA00022670"/>
    </source>
</evidence>
<gene>
    <name evidence="6" type="ORF">NAEGRDRAFT_82309</name>
</gene>
<dbReference type="OMA" id="HDKTWIE"/>
<dbReference type="Pfam" id="PF00883">
    <property type="entry name" value="Peptidase_M17"/>
    <property type="match status" value="1"/>
</dbReference>
<evidence type="ECO:0000313" key="6">
    <source>
        <dbReference type="EMBL" id="EFC36061.1"/>
    </source>
</evidence>
<name>D2W4E3_NAEGR</name>
<proteinExistence type="inferred from homology"/>
<evidence type="ECO:0000256" key="1">
    <source>
        <dbReference type="ARBA" id="ARBA00009528"/>
    </source>
</evidence>